<feature type="compositionally biased region" description="Low complexity" evidence="1">
    <location>
        <begin position="10"/>
        <end position="28"/>
    </location>
</feature>
<keyword evidence="3" id="KW-1185">Reference proteome</keyword>
<dbReference type="AlphaFoldDB" id="A0A4P9WA57"/>
<feature type="region of interest" description="Disordered" evidence="1">
    <location>
        <begin position="1"/>
        <end position="28"/>
    </location>
</feature>
<accession>A0A4P9WA57</accession>
<protein>
    <submittedName>
        <fullName evidence="2">Uncharacterized protein</fullName>
    </submittedName>
</protein>
<dbReference type="EMBL" id="KZ996732">
    <property type="protein sequence ID" value="RKO88415.1"/>
    <property type="molecule type" value="Genomic_DNA"/>
</dbReference>
<evidence type="ECO:0000313" key="3">
    <source>
        <dbReference type="Proteomes" id="UP000269721"/>
    </source>
</evidence>
<evidence type="ECO:0000256" key="1">
    <source>
        <dbReference type="SAM" id="MobiDB-lite"/>
    </source>
</evidence>
<proteinExistence type="predicted"/>
<organism evidence="2 3">
    <name type="scientific">Blyttiomyces helicus</name>
    <dbReference type="NCBI Taxonomy" id="388810"/>
    <lineage>
        <taxon>Eukaryota</taxon>
        <taxon>Fungi</taxon>
        <taxon>Fungi incertae sedis</taxon>
        <taxon>Chytridiomycota</taxon>
        <taxon>Chytridiomycota incertae sedis</taxon>
        <taxon>Chytridiomycetes</taxon>
        <taxon>Chytridiomycetes incertae sedis</taxon>
        <taxon>Blyttiomyces</taxon>
    </lineage>
</organism>
<gene>
    <name evidence="2" type="ORF">BDK51DRAFT_40441</name>
</gene>
<sequence length="359" mass="39430">MSSANVTEFPAATDAASPASPSAPTSSTYPAVAPKTMHLSYGDRFLTFTVESLQCALYRVTQRTPVRLIEASPAVVFRREPNEKENAYALRICNCMEDGTVYCPAPTDLAWIASTWPQSPPMDAYPDVPPNTIYMVNGETRIALVVDSLMDARSLPGRFRMQLSLALFPEKLFRVLPDGCVEPTPAVVFMYNCLEDGAAYIPASAAAFPIRFTNNAESPVLTLFVDELTMEEVQICLKDFYGLALDDPMSMVANQKRTRVVGVGCTASTMKRDAGKVTFGLLTFWLSSRHLTEDRIAETLGRECDYQPLAVTCGSTLAMMLGTQRRIDDGQLPDRKSRARAPALLFKIFDIPTSTASCK</sequence>
<name>A0A4P9WA57_9FUNG</name>
<reference evidence="3" key="1">
    <citation type="journal article" date="2018" name="Nat. Microbiol.">
        <title>Leveraging single-cell genomics to expand the fungal tree of life.</title>
        <authorList>
            <person name="Ahrendt S.R."/>
            <person name="Quandt C.A."/>
            <person name="Ciobanu D."/>
            <person name="Clum A."/>
            <person name="Salamov A."/>
            <person name="Andreopoulos B."/>
            <person name="Cheng J.F."/>
            <person name="Woyke T."/>
            <person name="Pelin A."/>
            <person name="Henrissat B."/>
            <person name="Reynolds N.K."/>
            <person name="Benny G.L."/>
            <person name="Smith M.E."/>
            <person name="James T.Y."/>
            <person name="Grigoriev I.V."/>
        </authorList>
    </citation>
    <scope>NUCLEOTIDE SEQUENCE [LARGE SCALE GENOMIC DNA]</scope>
</reference>
<dbReference type="Proteomes" id="UP000269721">
    <property type="component" value="Unassembled WGS sequence"/>
</dbReference>
<evidence type="ECO:0000313" key="2">
    <source>
        <dbReference type="EMBL" id="RKO88415.1"/>
    </source>
</evidence>